<evidence type="ECO:0000259" key="3">
    <source>
        <dbReference type="Pfam" id="PF20523"/>
    </source>
</evidence>
<dbReference type="InterPro" id="IPR046626">
    <property type="entry name" value="DUF6738"/>
</dbReference>
<dbReference type="Gene3D" id="3.10.10.10">
    <property type="entry name" value="HIV Type 1 Reverse Transcriptase, subunit A, domain 1"/>
    <property type="match status" value="1"/>
</dbReference>
<dbReference type="Pfam" id="PF00078">
    <property type="entry name" value="RVT_1"/>
    <property type="match status" value="1"/>
</dbReference>
<accession>A0A151R7L4</accession>
<sequence length="327" mass="37764">MTRNNPGILHPFDPEIDRTFLRLVREHIVPPPESDNHSVSVASEVDSTKNMGDQPTPRERTLREMVAPDFTYESLCIQYPEEDVPFVLQTGLIHLLPKLEPSLKFFIPASLTETSTCTYSPTISPVILDVVKKEVTKLLQAGIIYPISNSYWVSPVQMVPKKIGLTVVKNKRDELIPTRVQNSWRVCIDYRRLNQATRKDHFPLPFIDHMLERLAGKSHYYFLDGFSDYFQIHIALKDQEKTTFTYPFGTFAYRRMPFGLCNAPGTFQRCMLSIFSDFLENYIEVFIDDFTVYGSSFDACLDSLDRVMNTCIETNLVLNFEKCHFMV</sequence>
<dbReference type="CDD" id="cd01647">
    <property type="entry name" value="RT_LTR"/>
    <property type="match status" value="1"/>
</dbReference>
<feature type="region of interest" description="Disordered" evidence="1">
    <location>
        <begin position="31"/>
        <end position="57"/>
    </location>
</feature>
<dbReference type="Pfam" id="PF20523">
    <property type="entry name" value="DUF6738"/>
    <property type="match status" value="1"/>
</dbReference>
<evidence type="ECO:0000259" key="2">
    <source>
        <dbReference type="Pfam" id="PF00078"/>
    </source>
</evidence>
<dbReference type="Proteomes" id="UP000075243">
    <property type="component" value="Unassembled WGS sequence"/>
</dbReference>
<dbReference type="InterPro" id="IPR043502">
    <property type="entry name" value="DNA/RNA_pol_sf"/>
</dbReference>
<dbReference type="Gramene" id="C.cajan_39145.t">
    <property type="protein sequence ID" value="C.cajan_39145.t"/>
    <property type="gene ID" value="C.cajan_39145"/>
</dbReference>
<protein>
    <submittedName>
        <fullName evidence="4">Transposon Ty3-G Gag-Pol polyprotein</fullName>
    </submittedName>
</protein>
<dbReference type="OMA" id="CIVWTHI"/>
<reference evidence="4" key="1">
    <citation type="journal article" date="2012" name="Nat. Biotechnol.">
        <title>Draft genome sequence of pigeonpea (Cajanus cajan), an orphan legume crop of resource-poor farmers.</title>
        <authorList>
            <person name="Varshney R.K."/>
            <person name="Chen W."/>
            <person name="Li Y."/>
            <person name="Bharti A.K."/>
            <person name="Saxena R.K."/>
            <person name="Schlueter J.A."/>
            <person name="Donoghue M.T."/>
            <person name="Azam S."/>
            <person name="Fan G."/>
            <person name="Whaley A.M."/>
            <person name="Farmer A.D."/>
            <person name="Sheridan J."/>
            <person name="Iwata A."/>
            <person name="Tuteja R."/>
            <person name="Penmetsa R.V."/>
            <person name="Wu W."/>
            <person name="Upadhyaya H.D."/>
            <person name="Yang S.P."/>
            <person name="Shah T."/>
            <person name="Saxena K.B."/>
            <person name="Michael T."/>
            <person name="McCombie W.R."/>
            <person name="Yang B."/>
            <person name="Zhang G."/>
            <person name="Yang H."/>
            <person name="Wang J."/>
            <person name="Spillane C."/>
            <person name="Cook D.R."/>
            <person name="May G.D."/>
            <person name="Xu X."/>
            <person name="Jackson S.A."/>
        </authorList>
    </citation>
    <scope>NUCLEOTIDE SEQUENCE [LARGE SCALE GENOMIC DNA]</scope>
</reference>
<dbReference type="AlphaFoldDB" id="A0A151R7L4"/>
<evidence type="ECO:0000256" key="1">
    <source>
        <dbReference type="SAM" id="MobiDB-lite"/>
    </source>
</evidence>
<dbReference type="InterPro" id="IPR043128">
    <property type="entry name" value="Rev_trsase/Diguanyl_cyclase"/>
</dbReference>
<organism evidence="4 5">
    <name type="scientific">Cajanus cajan</name>
    <name type="common">Pigeon pea</name>
    <name type="synonym">Cajanus indicus</name>
    <dbReference type="NCBI Taxonomy" id="3821"/>
    <lineage>
        <taxon>Eukaryota</taxon>
        <taxon>Viridiplantae</taxon>
        <taxon>Streptophyta</taxon>
        <taxon>Embryophyta</taxon>
        <taxon>Tracheophyta</taxon>
        <taxon>Spermatophyta</taxon>
        <taxon>Magnoliopsida</taxon>
        <taxon>eudicotyledons</taxon>
        <taxon>Gunneridae</taxon>
        <taxon>Pentapetalae</taxon>
        <taxon>rosids</taxon>
        <taxon>fabids</taxon>
        <taxon>Fabales</taxon>
        <taxon>Fabaceae</taxon>
        <taxon>Papilionoideae</taxon>
        <taxon>50 kb inversion clade</taxon>
        <taxon>NPAAA clade</taxon>
        <taxon>indigoferoid/millettioid clade</taxon>
        <taxon>Phaseoleae</taxon>
        <taxon>Cajanus</taxon>
    </lineage>
</organism>
<feature type="domain" description="Reverse transcriptase" evidence="2">
    <location>
        <begin position="181"/>
        <end position="326"/>
    </location>
</feature>
<proteinExistence type="predicted"/>
<name>A0A151R7L4_CAJCA</name>
<evidence type="ECO:0000313" key="4">
    <source>
        <dbReference type="EMBL" id="KYP38610.1"/>
    </source>
</evidence>
<keyword evidence="5" id="KW-1185">Reference proteome</keyword>
<dbReference type="PANTHER" id="PTHR24559">
    <property type="entry name" value="TRANSPOSON TY3-I GAG-POL POLYPROTEIN"/>
    <property type="match status" value="1"/>
</dbReference>
<dbReference type="EMBL" id="KQ483985">
    <property type="protein sequence ID" value="KYP38610.1"/>
    <property type="molecule type" value="Genomic_DNA"/>
</dbReference>
<dbReference type="Gene3D" id="3.30.70.270">
    <property type="match status" value="1"/>
</dbReference>
<dbReference type="InterPro" id="IPR000477">
    <property type="entry name" value="RT_dom"/>
</dbReference>
<evidence type="ECO:0000313" key="5">
    <source>
        <dbReference type="Proteomes" id="UP000075243"/>
    </source>
</evidence>
<gene>
    <name evidence="4" type="ORF">KK1_040134</name>
</gene>
<dbReference type="SUPFAM" id="SSF56672">
    <property type="entry name" value="DNA/RNA polymerases"/>
    <property type="match status" value="1"/>
</dbReference>
<dbReference type="InterPro" id="IPR053134">
    <property type="entry name" value="RNA-dir_DNA_polymerase"/>
</dbReference>
<feature type="domain" description="DUF6738" evidence="3">
    <location>
        <begin position="1"/>
        <end position="64"/>
    </location>
</feature>
<dbReference type="PANTHER" id="PTHR24559:SF444">
    <property type="entry name" value="REVERSE TRANSCRIPTASE DOMAIN-CONTAINING PROTEIN"/>
    <property type="match status" value="1"/>
</dbReference>